<name>A0AAP1W6P8_ACIBA</name>
<gene>
    <name evidence="1" type="ORF">IHV20_06530</name>
</gene>
<proteinExistence type="predicted"/>
<dbReference type="RefSeq" id="WP_024433401.1">
    <property type="nucleotide sequence ID" value="NZ_CP012587.1"/>
</dbReference>
<protein>
    <submittedName>
        <fullName evidence="1">Uncharacterized protein</fullName>
    </submittedName>
</protein>
<evidence type="ECO:0000313" key="2">
    <source>
        <dbReference type="Proteomes" id="UP000655940"/>
    </source>
</evidence>
<organism evidence="1 2">
    <name type="scientific">Acinetobacter baumannii</name>
    <dbReference type="NCBI Taxonomy" id="470"/>
    <lineage>
        <taxon>Bacteria</taxon>
        <taxon>Pseudomonadati</taxon>
        <taxon>Pseudomonadota</taxon>
        <taxon>Gammaproteobacteria</taxon>
        <taxon>Moraxellales</taxon>
        <taxon>Moraxellaceae</taxon>
        <taxon>Acinetobacter</taxon>
        <taxon>Acinetobacter calcoaceticus/baumannii complex</taxon>
    </lineage>
</organism>
<evidence type="ECO:0000313" key="1">
    <source>
        <dbReference type="EMBL" id="MBE0329809.1"/>
    </source>
</evidence>
<dbReference type="Proteomes" id="UP000655940">
    <property type="component" value="Unassembled WGS sequence"/>
</dbReference>
<reference evidence="1" key="1">
    <citation type="submission" date="2020-09" db="EMBL/GenBank/DDBJ databases">
        <title>Distribution of Beta-Lactamase Producing Gram-Negative Bacterial Isolates in Isabela River of Santo Domingo, Dominican Republic.</title>
        <authorList>
            <person name="Calderon V."/>
            <person name="Bonnelly R."/>
            <person name="Del Rosario C."/>
            <person name="Duarte A."/>
            <person name="Barauna R."/>
            <person name="Juca Ramos R.T."/>
            <person name="Perdomo O.P."/>
            <person name="Rodriguez De Francisco L.E."/>
            <person name="Franco De Los Santos E.F."/>
        </authorList>
    </citation>
    <scope>NUCLEOTIDE SEQUENCE</scope>
    <source>
        <strain evidence="1">INTEC_BI15</strain>
    </source>
</reference>
<dbReference type="EMBL" id="JACZEI010000004">
    <property type="protein sequence ID" value="MBE0329809.1"/>
    <property type="molecule type" value="Genomic_DNA"/>
</dbReference>
<dbReference type="AlphaFoldDB" id="A0AAP1W6P8"/>
<comment type="caution">
    <text evidence="1">The sequence shown here is derived from an EMBL/GenBank/DDBJ whole genome shotgun (WGS) entry which is preliminary data.</text>
</comment>
<sequence length="66" mass="8161">MFYPLGFVNKIVVYKFPIENNACFKFVSSYEILELIRLAEEDEIMQRKRLNKYKNNDEYWLDEFRV</sequence>
<accession>A0AAP1W6P8</accession>